<dbReference type="InterPro" id="IPR003959">
    <property type="entry name" value="ATPase_AAA_core"/>
</dbReference>
<dbReference type="InterPro" id="IPR027417">
    <property type="entry name" value="P-loop_NTPase"/>
</dbReference>
<gene>
    <name evidence="2" type="ORF">M8445_08060</name>
</gene>
<organism evidence="2 3">
    <name type="scientific">Deinococcus aquaticus</name>
    <dbReference type="NCBI Taxonomy" id="328692"/>
    <lineage>
        <taxon>Bacteria</taxon>
        <taxon>Thermotogati</taxon>
        <taxon>Deinococcota</taxon>
        <taxon>Deinococci</taxon>
        <taxon>Deinococcales</taxon>
        <taxon>Deinococcaceae</taxon>
        <taxon>Deinococcus</taxon>
    </lineage>
</organism>
<accession>A0ABY7UWQ2</accession>
<keyword evidence="3" id="KW-1185">Reference proteome</keyword>
<dbReference type="InterPro" id="IPR051396">
    <property type="entry name" value="Bact_Antivir_Def_Nuclease"/>
</dbReference>
<name>A0ABY7UWQ2_9DEIO</name>
<protein>
    <submittedName>
        <fullName evidence="2">AAA family ATPase</fullName>
    </submittedName>
</protein>
<dbReference type="EMBL" id="CP115165">
    <property type="protein sequence ID" value="WDA57331.1"/>
    <property type="molecule type" value="Genomic_DNA"/>
</dbReference>
<dbReference type="PANTHER" id="PTHR43581:SF2">
    <property type="entry name" value="EXCINUCLEASE ATPASE SUBUNIT"/>
    <property type="match status" value="1"/>
</dbReference>
<evidence type="ECO:0000313" key="3">
    <source>
        <dbReference type="Proteomes" id="UP001217044"/>
    </source>
</evidence>
<dbReference type="RefSeq" id="WP_273987218.1">
    <property type="nucleotide sequence ID" value="NZ_BAABQT010000010.1"/>
</dbReference>
<dbReference type="SUPFAM" id="SSF52540">
    <property type="entry name" value="P-loop containing nucleoside triphosphate hydrolases"/>
    <property type="match status" value="1"/>
</dbReference>
<dbReference type="PANTHER" id="PTHR43581">
    <property type="entry name" value="ATP/GTP PHOSPHATASE"/>
    <property type="match status" value="1"/>
</dbReference>
<evidence type="ECO:0000259" key="1">
    <source>
        <dbReference type="Pfam" id="PF13304"/>
    </source>
</evidence>
<reference evidence="2 3" key="1">
    <citation type="submission" date="2022-12" db="EMBL/GenBank/DDBJ databases">
        <title>Genome Sequence of Deinococcus aquaticus Type Strain PB314.</title>
        <authorList>
            <person name="Albert C."/>
            <person name="Hill J."/>
            <person name="Boren L."/>
            <person name="Scholz-Ng S."/>
            <person name="Fatema N."/>
            <person name="Grosso R."/>
            <person name="Soboslay E."/>
            <person name="Tuohy J."/>
        </authorList>
    </citation>
    <scope>NUCLEOTIDE SEQUENCE [LARGE SCALE GENOMIC DNA]</scope>
    <source>
        <strain evidence="2 3">PB-314</strain>
    </source>
</reference>
<sequence length="413" mass="47154">MIIEIVDSKFHFKHKPERQNEFIFFTGDNGSGKSQRLLDIATYITSSYMNGRRSKFSAPKIVMEGRPEKLIAYSMAPFNKFSDRPFKSREIPIEKIGFSPGAAKFSLLFQAAVEFAKSSDNKESLFSEISQIANMSPEFVVTISTNISTFARLRSMDSLSSTARDLIELKSFELNIKPGEIRLVDKNQLKHSGILIGVELVNQGLFPQTNLVDALLELRRLGILRVRRILNYKAGEWEDADNLSSGQLSFFVGLMVLASTITDGSVVLIDEPEISLHPAWQIKYCEILYKIAAFHRNCCFFIATHSPIIISCVDKELSEIYNLGQESNLHAVDVDNPTSIEEIYLEYFDTITPDSYLVKSTIVKAIDAYERNDSTEFTQYKKMLREFYRHIDENDSKTLIHEILKRNIYDDKN</sequence>
<dbReference type="Proteomes" id="UP001217044">
    <property type="component" value="Chromosome"/>
</dbReference>
<evidence type="ECO:0000313" key="2">
    <source>
        <dbReference type="EMBL" id="WDA57331.1"/>
    </source>
</evidence>
<proteinExistence type="predicted"/>
<dbReference type="Pfam" id="PF13304">
    <property type="entry name" value="AAA_21"/>
    <property type="match status" value="1"/>
</dbReference>
<dbReference type="Gene3D" id="3.40.50.300">
    <property type="entry name" value="P-loop containing nucleotide triphosphate hydrolases"/>
    <property type="match status" value="1"/>
</dbReference>
<feature type="domain" description="ATPase AAA-type core" evidence="1">
    <location>
        <begin position="214"/>
        <end position="311"/>
    </location>
</feature>